<evidence type="ECO:0000256" key="3">
    <source>
        <dbReference type="ARBA" id="ARBA00022729"/>
    </source>
</evidence>
<proteinExistence type="inferred from homology"/>
<sequence>MKSPFPIVAVLLTVLAACLWALWPSLESSQNKPSLTVYCAASLRSPMTEIAERFEAEHDITIRLVFNGSGALLSQLQLSGGDLYLPATADYLDQASHLITETHPTSSMTAVLVLRDEEHNILTLDDLKREDIRLSFAVENAAIGKFTRQVLQDSGDWAAIEKNITVIKPTVNNTVEDVSLGAVDATIAWDAVALQNKELKIIPLPLFANKPQTTSIAILKSSTQVKLARQFVSYLTEEESSKQTFRKYGFGSVAAD</sequence>
<comment type="similarity">
    <text evidence="1">Belongs to the bacterial solute-binding protein ModA family.</text>
</comment>
<dbReference type="RefSeq" id="WP_346188892.1">
    <property type="nucleotide sequence ID" value="NZ_BAABRL010000007.1"/>
</dbReference>
<keyword evidence="5" id="KW-1185">Reference proteome</keyword>
<dbReference type="Pfam" id="PF13531">
    <property type="entry name" value="SBP_bac_11"/>
    <property type="match status" value="1"/>
</dbReference>
<organism evidence="4 5">
    <name type="scientific">Rubritalea halochordaticola</name>
    <dbReference type="NCBI Taxonomy" id="714537"/>
    <lineage>
        <taxon>Bacteria</taxon>
        <taxon>Pseudomonadati</taxon>
        <taxon>Verrucomicrobiota</taxon>
        <taxon>Verrucomicrobiia</taxon>
        <taxon>Verrucomicrobiales</taxon>
        <taxon>Rubritaleaceae</taxon>
        <taxon>Rubritalea</taxon>
    </lineage>
</organism>
<evidence type="ECO:0000313" key="5">
    <source>
        <dbReference type="Proteomes" id="UP001424741"/>
    </source>
</evidence>
<dbReference type="Proteomes" id="UP001424741">
    <property type="component" value="Unassembled WGS sequence"/>
</dbReference>
<dbReference type="PROSITE" id="PS51257">
    <property type="entry name" value="PROKAR_LIPOPROTEIN"/>
    <property type="match status" value="1"/>
</dbReference>
<evidence type="ECO:0000256" key="1">
    <source>
        <dbReference type="ARBA" id="ARBA00009175"/>
    </source>
</evidence>
<comment type="caution">
    <text evidence="4">The sequence shown here is derived from an EMBL/GenBank/DDBJ whole genome shotgun (WGS) entry which is preliminary data.</text>
</comment>
<protein>
    <submittedName>
        <fullName evidence="4">Molybdate-binding protein ModA</fullName>
    </submittedName>
</protein>
<dbReference type="PANTHER" id="PTHR30632:SF0">
    <property type="entry name" value="SULFATE-BINDING PROTEIN"/>
    <property type="match status" value="1"/>
</dbReference>
<dbReference type="EMBL" id="BAABRL010000007">
    <property type="protein sequence ID" value="GAA5496186.1"/>
    <property type="molecule type" value="Genomic_DNA"/>
</dbReference>
<dbReference type="PANTHER" id="PTHR30632">
    <property type="entry name" value="MOLYBDATE-BINDING PERIPLASMIC PROTEIN"/>
    <property type="match status" value="1"/>
</dbReference>
<keyword evidence="2" id="KW-0479">Metal-binding</keyword>
<accession>A0ABP9V0H7</accession>
<dbReference type="InterPro" id="IPR050682">
    <property type="entry name" value="ModA/WtpA"/>
</dbReference>
<keyword evidence="3" id="KW-0732">Signal</keyword>
<dbReference type="InterPro" id="IPR005950">
    <property type="entry name" value="ModA"/>
</dbReference>
<gene>
    <name evidence="4" type="primary">modA</name>
    <name evidence="4" type="ORF">Rhal01_02368</name>
</gene>
<evidence type="ECO:0000256" key="2">
    <source>
        <dbReference type="ARBA" id="ARBA00022723"/>
    </source>
</evidence>
<evidence type="ECO:0000313" key="4">
    <source>
        <dbReference type="EMBL" id="GAA5496186.1"/>
    </source>
</evidence>
<dbReference type="Gene3D" id="3.40.190.10">
    <property type="entry name" value="Periplasmic binding protein-like II"/>
    <property type="match status" value="2"/>
</dbReference>
<name>A0ABP9V0H7_9BACT</name>
<reference evidence="4 5" key="1">
    <citation type="submission" date="2024-02" db="EMBL/GenBank/DDBJ databases">
        <title>Rubritalea halochordaticola NBRC 107102.</title>
        <authorList>
            <person name="Ichikawa N."/>
            <person name="Katano-Makiyama Y."/>
            <person name="Hidaka K."/>
        </authorList>
    </citation>
    <scope>NUCLEOTIDE SEQUENCE [LARGE SCALE GENOMIC DNA]</scope>
    <source>
        <strain evidence="4 5">NBRC 107102</strain>
    </source>
</reference>
<dbReference type="SUPFAM" id="SSF53850">
    <property type="entry name" value="Periplasmic binding protein-like II"/>
    <property type="match status" value="1"/>
</dbReference>
<dbReference type="PIRSF" id="PIRSF004846">
    <property type="entry name" value="ModA"/>
    <property type="match status" value="1"/>
</dbReference>
<dbReference type="NCBIfam" id="TIGR01256">
    <property type="entry name" value="modA"/>
    <property type="match status" value="1"/>
</dbReference>